<dbReference type="InterPro" id="IPR040921">
    <property type="entry name" value="Peptidase_S66C"/>
</dbReference>
<dbReference type="PIRSF" id="PIRSF028757">
    <property type="entry name" value="LD-carboxypeptidase"/>
    <property type="match status" value="1"/>
</dbReference>
<feature type="domain" description="LD-carboxypeptidase N-terminal" evidence="4">
    <location>
        <begin position="13"/>
        <end position="135"/>
    </location>
</feature>
<feature type="active site" description="Nucleophile" evidence="3">
    <location>
        <position position="115"/>
    </location>
</feature>
<reference evidence="6" key="1">
    <citation type="submission" date="2021-10" db="EMBL/GenBank/DDBJ databases">
        <title>Anaerobic single-cell dispensing facilitates the cultivation of human gut bacteria.</title>
        <authorList>
            <person name="Afrizal A."/>
        </authorList>
    </citation>
    <scope>NUCLEOTIDE SEQUENCE</scope>
    <source>
        <strain evidence="6">CLA-AA-H215</strain>
    </source>
</reference>
<keyword evidence="7" id="KW-1185">Reference proteome</keyword>
<organism evidence="6 7">
    <name type="scientific">Hominifimenecus microfluidus</name>
    <dbReference type="NCBI Taxonomy" id="2885348"/>
    <lineage>
        <taxon>Bacteria</taxon>
        <taxon>Bacillati</taxon>
        <taxon>Bacillota</taxon>
        <taxon>Clostridia</taxon>
        <taxon>Lachnospirales</taxon>
        <taxon>Lachnospiraceae</taxon>
        <taxon>Hominifimenecus</taxon>
    </lineage>
</organism>
<dbReference type="Proteomes" id="UP001198182">
    <property type="component" value="Unassembled WGS sequence"/>
</dbReference>
<feature type="active site" description="Charge relay system" evidence="3">
    <location>
        <position position="316"/>
    </location>
</feature>
<dbReference type="Pfam" id="PF17676">
    <property type="entry name" value="Peptidase_S66C"/>
    <property type="match status" value="1"/>
</dbReference>
<proteinExistence type="inferred from homology"/>
<dbReference type="AlphaFoldDB" id="A0AAE3EAU2"/>
<dbReference type="SUPFAM" id="SSF52317">
    <property type="entry name" value="Class I glutamine amidotransferase-like"/>
    <property type="match status" value="1"/>
</dbReference>
<gene>
    <name evidence="6" type="ORF">LKD81_12160</name>
</gene>
<sequence>MRYPKSLPAGGTIGFVAPAFGCATEPYRTGFNAARLHLEQMGYRTQVGPNCYEAKGIGISNTPEACGEELTRFYCSSENQALISCGGGELMCTTLDFVDFDRIRAAEPKWYMGYSDNTNFTFLLATLCDVASIYGPCAAEFGMTPWDPAIRDAFDLLTGAKKHFSGYEKWEKESLKSEENPLAPYHLTEAKQLRLFSQSGNPADKVSMEGRLIGGCLDCLSMLAGTCYDHVVDFAERYQDDGLIWYLESCDLNVMSIRRVMWQLSHAGWFEHVKGFVIGRPLCFGQELMGMDSYEAVMGVVREYRVPVIMDADFGHLPPKMPMINGGFARITADEVNWEVTYL</sequence>
<dbReference type="Gene3D" id="3.50.30.60">
    <property type="entry name" value="LD-carboxypeptidase A C-terminal domain-like"/>
    <property type="match status" value="1"/>
</dbReference>
<evidence type="ECO:0000256" key="1">
    <source>
        <dbReference type="ARBA" id="ARBA00010233"/>
    </source>
</evidence>
<dbReference type="RefSeq" id="WP_308454259.1">
    <property type="nucleotide sequence ID" value="NZ_JAJEQR010000037.1"/>
</dbReference>
<evidence type="ECO:0000259" key="4">
    <source>
        <dbReference type="Pfam" id="PF02016"/>
    </source>
</evidence>
<name>A0AAE3EAU2_9FIRM</name>
<keyword evidence="2" id="KW-0378">Hydrolase</keyword>
<accession>A0AAE3EAU2</accession>
<dbReference type="GO" id="GO:0016787">
    <property type="term" value="F:hydrolase activity"/>
    <property type="evidence" value="ECO:0007669"/>
    <property type="project" value="UniProtKB-KW"/>
</dbReference>
<dbReference type="SUPFAM" id="SSF141986">
    <property type="entry name" value="LD-carboxypeptidase A C-terminal domain-like"/>
    <property type="match status" value="1"/>
</dbReference>
<dbReference type="InterPro" id="IPR027461">
    <property type="entry name" value="Carboxypeptidase_A_C_sf"/>
</dbReference>
<feature type="domain" description="LD-carboxypeptidase C-terminal" evidence="5">
    <location>
        <begin position="209"/>
        <end position="331"/>
    </location>
</feature>
<evidence type="ECO:0000256" key="3">
    <source>
        <dbReference type="PIRSR" id="PIRSR028757-1"/>
    </source>
</evidence>
<dbReference type="Pfam" id="PF02016">
    <property type="entry name" value="Peptidase_S66"/>
    <property type="match status" value="1"/>
</dbReference>
<evidence type="ECO:0000313" key="7">
    <source>
        <dbReference type="Proteomes" id="UP001198182"/>
    </source>
</evidence>
<dbReference type="CDD" id="cd07062">
    <property type="entry name" value="Peptidase_S66_mccF_like"/>
    <property type="match status" value="1"/>
</dbReference>
<dbReference type="EMBL" id="JAJEQR010000037">
    <property type="protein sequence ID" value="MCC2231741.1"/>
    <property type="molecule type" value="Genomic_DNA"/>
</dbReference>
<dbReference type="InterPro" id="IPR003507">
    <property type="entry name" value="S66_fam"/>
</dbReference>
<evidence type="ECO:0000256" key="2">
    <source>
        <dbReference type="ARBA" id="ARBA00022801"/>
    </source>
</evidence>
<protein>
    <submittedName>
        <fullName evidence="6">LD-carboxypeptidase</fullName>
    </submittedName>
</protein>
<dbReference type="PANTHER" id="PTHR30237">
    <property type="entry name" value="MURAMOYLTETRAPEPTIDE CARBOXYPEPTIDASE"/>
    <property type="match status" value="1"/>
</dbReference>
<comment type="similarity">
    <text evidence="1">Belongs to the peptidase S66 family.</text>
</comment>
<dbReference type="InterPro" id="IPR040449">
    <property type="entry name" value="Peptidase_S66_N"/>
</dbReference>
<dbReference type="Gene3D" id="3.40.50.10740">
    <property type="entry name" value="Class I glutamine amidotransferase-like"/>
    <property type="match status" value="1"/>
</dbReference>
<feature type="active site" description="Charge relay system" evidence="3">
    <location>
        <position position="248"/>
    </location>
</feature>
<evidence type="ECO:0000259" key="5">
    <source>
        <dbReference type="Pfam" id="PF17676"/>
    </source>
</evidence>
<dbReference type="InterPro" id="IPR027478">
    <property type="entry name" value="LdcA_N"/>
</dbReference>
<evidence type="ECO:0000313" key="6">
    <source>
        <dbReference type="EMBL" id="MCC2231741.1"/>
    </source>
</evidence>
<dbReference type="InterPro" id="IPR029062">
    <property type="entry name" value="Class_I_gatase-like"/>
</dbReference>
<comment type="caution">
    <text evidence="6">The sequence shown here is derived from an EMBL/GenBank/DDBJ whole genome shotgun (WGS) entry which is preliminary data.</text>
</comment>